<keyword evidence="3" id="KW-1185">Reference proteome</keyword>
<evidence type="ECO:0000256" key="1">
    <source>
        <dbReference type="ARBA" id="ARBA00022559"/>
    </source>
</evidence>
<keyword evidence="1" id="KW-0560">Oxidoreductase</keyword>
<name>A0A7R9LDN7_9ACAR</name>
<evidence type="ECO:0000313" key="2">
    <source>
        <dbReference type="EMBL" id="CAD7639769.1"/>
    </source>
</evidence>
<feature type="non-terminal residue" evidence="2">
    <location>
        <position position="310"/>
    </location>
</feature>
<sequence length="310" mass="35313">EYYFSSELNIILRISIIFTFKNILINGQIFVSDLSEPNAVTYLPLESRDSSGHHKSSECALILQRTYVNGKRYKSHAPLYGGFFDMIKGEGNEVDDGDYGDNQYQEVCIRYIDVNRAVKEAMHTLRYKRPNGIDSLEPPPDMIGETSEVALETTRLLTYQFELSHDEILNGLPLIDMSRTVYWDHCPMHVKPIPCSVDRYRTYTAHCNNLKNPSWGASHTPFVRYLPPVYSDGIQGERVSVVKGAKLPNPRLVTSIVHRDFDHPSNELTILIMSWGQFIDHDVALAAPPRSKYIPAMLNELMPISYNANL</sequence>
<dbReference type="Gene3D" id="1.10.640.10">
    <property type="entry name" value="Haem peroxidase domain superfamily, animal type"/>
    <property type="match status" value="1"/>
</dbReference>
<dbReference type="Pfam" id="PF03098">
    <property type="entry name" value="An_peroxidase"/>
    <property type="match status" value="1"/>
</dbReference>
<dbReference type="GO" id="GO:0020037">
    <property type="term" value="F:heme binding"/>
    <property type="evidence" value="ECO:0007669"/>
    <property type="project" value="InterPro"/>
</dbReference>
<protein>
    <submittedName>
        <fullName evidence="2">Uncharacterized protein</fullName>
    </submittedName>
</protein>
<dbReference type="AlphaFoldDB" id="A0A7R9LDN7"/>
<dbReference type="GO" id="GO:0006979">
    <property type="term" value="P:response to oxidative stress"/>
    <property type="evidence" value="ECO:0007669"/>
    <property type="project" value="InterPro"/>
</dbReference>
<keyword evidence="1" id="KW-0575">Peroxidase</keyword>
<dbReference type="PROSITE" id="PS50292">
    <property type="entry name" value="PEROXIDASE_3"/>
    <property type="match status" value="1"/>
</dbReference>
<dbReference type="EMBL" id="OC877092">
    <property type="protein sequence ID" value="CAD7639769.1"/>
    <property type="molecule type" value="Genomic_DNA"/>
</dbReference>
<feature type="non-terminal residue" evidence="2">
    <location>
        <position position="1"/>
    </location>
</feature>
<accession>A0A7R9LDN7</accession>
<reference evidence="2" key="1">
    <citation type="submission" date="2020-11" db="EMBL/GenBank/DDBJ databases">
        <authorList>
            <person name="Tran Van P."/>
        </authorList>
    </citation>
    <scope>NUCLEOTIDE SEQUENCE</scope>
</reference>
<gene>
    <name evidence="2" type="ORF">OSB1V03_LOCUS17914</name>
</gene>
<dbReference type="SUPFAM" id="SSF48113">
    <property type="entry name" value="Heme-dependent peroxidases"/>
    <property type="match status" value="1"/>
</dbReference>
<dbReference type="PANTHER" id="PTHR11475:SF106">
    <property type="entry name" value="CURLY SU"/>
    <property type="match status" value="1"/>
</dbReference>
<dbReference type="InterPro" id="IPR037120">
    <property type="entry name" value="Haem_peroxidase_sf_animal"/>
</dbReference>
<dbReference type="Proteomes" id="UP000759131">
    <property type="component" value="Unassembled WGS sequence"/>
</dbReference>
<organism evidence="2">
    <name type="scientific">Medioppia subpectinata</name>
    <dbReference type="NCBI Taxonomy" id="1979941"/>
    <lineage>
        <taxon>Eukaryota</taxon>
        <taxon>Metazoa</taxon>
        <taxon>Ecdysozoa</taxon>
        <taxon>Arthropoda</taxon>
        <taxon>Chelicerata</taxon>
        <taxon>Arachnida</taxon>
        <taxon>Acari</taxon>
        <taxon>Acariformes</taxon>
        <taxon>Sarcoptiformes</taxon>
        <taxon>Oribatida</taxon>
        <taxon>Brachypylina</taxon>
        <taxon>Oppioidea</taxon>
        <taxon>Oppiidae</taxon>
        <taxon>Medioppia</taxon>
    </lineage>
</organism>
<dbReference type="InterPro" id="IPR019791">
    <property type="entry name" value="Haem_peroxidase_animal"/>
</dbReference>
<proteinExistence type="predicted"/>
<evidence type="ECO:0000313" key="3">
    <source>
        <dbReference type="Proteomes" id="UP000759131"/>
    </source>
</evidence>
<dbReference type="PANTHER" id="PTHR11475">
    <property type="entry name" value="OXIDASE/PEROXIDASE"/>
    <property type="match status" value="1"/>
</dbReference>
<dbReference type="GO" id="GO:0004601">
    <property type="term" value="F:peroxidase activity"/>
    <property type="evidence" value="ECO:0007669"/>
    <property type="project" value="UniProtKB-KW"/>
</dbReference>
<dbReference type="EMBL" id="CAJPIZ010022517">
    <property type="protein sequence ID" value="CAG2117962.1"/>
    <property type="molecule type" value="Genomic_DNA"/>
</dbReference>
<dbReference type="OrthoDB" id="6510027at2759"/>
<dbReference type="InterPro" id="IPR010255">
    <property type="entry name" value="Haem_peroxidase_sf"/>
</dbReference>